<dbReference type="RefSeq" id="WP_094552103.1">
    <property type="nucleotide sequence ID" value="NZ_MQWB01000015.1"/>
</dbReference>
<name>A0A259TTX7_9BACT</name>
<reference evidence="2 3" key="1">
    <citation type="submission" date="2016-11" db="EMBL/GenBank/DDBJ databases">
        <title>Study of marine rhodopsin-containing bacteria.</title>
        <authorList>
            <person name="Yoshizawa S."/>
            <person name="Kumagai Y."/>
            <person name="Kogure K."/>
        </authorList>
    </citation>
    <scope>NUCLEOTIDE SEQUENCE [LARGE SCALE GENOMIC DNA]</scope>
    <source>
        <strain evidence="2 3">SG-29</strain>
    </source>
</reference>
<evidence type="ECO:0000313" key="2">
    <source>
        <dbReference type="EMBL" id="OZC01126.1"/>
    </source>
</evidence>
<dbReference type="InterPro" id="IPR053842">
    <property type="entry name" value="NikA-like"/>
</dbReference>
<dbReference type="OrthoDB" id="681025at2"/>
<comment type="caution">
    <text evidence="2">The sequence shown here is derived from an EMBL/GenBank/DDBJ whole genome shotgun (WGS) entry which is preliminary data.</text>
</comment>
<feature type="compositionally biased region" description="Basic and acidic residues" evidence="1">
    <location>
        <begin position="7"/>
        <end position="17"/>
    </location>
</feature>
<dbReference type="AlphaFoldDB" id="A0A259TTX7"/>
<dbReference type="InParanoid" id="A0A259TTX7"/>
<dbReference type="EMBL" id="MQWB01000015">
    <property type="protein sequence ID" value="OZC01126.1"/>
    <property type="molecule type" value="Genomic_DNA"/>
</dbReference>
<feature type="region of interest" description="Disordered" evidence="1">
    <location>
        <begin position="1"/>
        <end position="43"/>
    </location>
</feature>
<organism evidence="2 3">
    <name type="scientific">Rubricoccus marinus</name>
    <dbReference type="NCBI Taxonomy" id="716817"/>
    <lineage>
        <taxon>Bacteria</taxon>
        <taxon>Pseudomonadati</taxon>
        <taxon>Rhodothermota</taxon>
        <taxon>Rhodothermia</taxon>
        <taxon>Rhodothermales</taxon>
        <taxon>Rubricoccaceae</taxon>
        <taxon>Rubricoccus</taxon>
    </lineage>
</organism>
<dbReference type="Pfam" id="PF21983">
    <property type="entry name" value="NikA-like"/>
    <property type="match status" value="1"/>
</dbReference>
<dbReference type="Proteomes" id="UP000216446">
    <property type="component" value="Unassembled WGS sequence"/>
</dbReference>
<evidence type="ECO:0000256" key="1">
    <source>
        <dbReference type="SAM" id="MobiDB-lite"/>
    </source>
</evidence>
<gene>
    <name evidence="2" type="ORF">BSZ36_18560</name>
</gene>
<accession>A0A259TTX7</accession>
<sequence length="143" mass="15538">MPPSEPESSRAEDETSPAHEPAAQRGRRRGGRPKKAEATGRTSRVHVLLTAAEKARVRREASAGGLSISEYARRRMLGRSVVPRVDADAERQLRRIGVNLNQLARVANTSGQVERGDELDLLVTELRRTIAGLRGGSTPLADP</sequence>
<keyword evidence="3" id="KW-1185">Reference proteome</keyword>
<evidence type="ECO:0000313" key="3">
    <source>
        <dbReference type="Proteomes" id="UP000216446"/>
    </source>
</evidence>
<protein>
    <submittedName>
        <fullName evidence="2">Uncharacterized protein</fullName>
    </submittedName>
</protein>
<proteinExistence type="predicted"/>